<dbReference type="Gene3D" id="3.80.30.20">
    <property type="entry name" value="tm_1862 like domain"/>
    <property type="match status" value="1"/>
</dbReference>
<keyword evidence="3" id="KW-0808">Transferase</keyword>
<evidence type="ECO:0000256" key="5">
    <source>
        <dbReference type="ARBA" id="ARBA00022723"/>
    </source>
</evidence>
<dbReference type="InterPro" id="IPR007197">
    <property type="entry name" value="rSAM"/>
</dbReference>
<feature type="domain" description="Radical SAM core" evidence="9">
    <location>
        <begin position="169"/>
        <end position="410"/>
    </location>
</feature>
<accession>A0A0C2EH34</accession>
<dbReference type="SMART" id="SM00729">
    <property type="entry name" value="Elp3"/>
    <property type="match status" value="1"/>
</dbReference>
<evidence type="ECO:0000259" key="9">
    <source>
        <dbReference type="PROSITE" id="PS51918"/>
    </source>
</evidence>
<dbReference type="GO" id="GO:0051539">
    <property type="term" value="F:4 iron, 4 sulfur cluster binding"/>
    <property type="evidence" value="ECO:0007669"/>
    <property type="project" value="UniProtKB-KW"/>
</dbReference>
<dbReference type="SFLD" id="SFLDG01082">
    <property type="entry name" value="B12-binding_domain_containing"/>
    <property type="match status" value="1"/>
</dbReference>
<name>A0A0C2EH34_9BACT</name>
<dbReference type="RefSeq" id="WP_040096628.1">
    <property type="nucleotide sequence ID" value="NZ_JWJD01000001.1"/>
</dbReference>
<dbReference type="GO" id="GO:0003824">
    <property type="term" value="F:catalytic activity"/>
    <property type="evidence" value="ECO:0007669"/>
    <property type="project" value="InterPro"/>
</dbReference>
<comment type="caution">
    <text evidence="10">The sequence shown here is derived from an EMBL/GenBank/DDBJ whole genome shotgun (WGS) entry which is preliminary data.</text>
</comment>
<dbReference type="PANTHER" id="PTHR43409:SF7">
    <property type="entry name" value="BLL1977 PROTEIN"/>
    <property type="match status" value="1"/>
</dbReference>
<dbReference type="Proteomes" id="UP000035068">
    <property type="component" value="Unassembled WGS sequence"/>
</dbReference>
<dbReference type="InterPro" id="IPR023404">
    <property type="entry name" value="rSAM_horseshoe"/>
</dbReference>
<dbReference type="PROSITE" id="PS51918">
    <property type="entry name" value="RADICAL_SAM"/>
    <property type="match status" value="1"/>
</dbReference>
<dbReference type="EMBL" id="JWJD01000001">
    <property type="protein sequence ID" value="KIH77978.1"/>
    <property type="molecule type" value="Genomic_DNA"/>
</dbReference>
<dbReference type="PANTHER" id="PTHR43409">
    <property type="entry name" value="ANAEROBIC MAGNESIUM-PROTOPORPHYRIN IX MONOMETHYL ESTER CYCLASE-RELATED"/>
    <property type="match status" value="1"/>
</dbReference>
<keyword evidence="11" id="KW-1185">Reference proteome</keyword>
<evidence type="ECO:0000256" key="7">
    <source>
        <dbReference type="ARBA" id="ARBA00023014"/>
    </source>
</evidence>
<evidence type="ECO:0000259" key="8">
    <source>
        <dbReference type="PROSITE" id="PS51332"/>
    </source>
</evidence>
<dbReference type="InterPro" id="IPR051198">
    <property type="entry name" value="BchE-like"/>
</dbReference>
<keyword evidence="5" id="KW-0479">Metal-binding</keyword>
<dbReference type="SFLD" id="SFLDS00029">
    <property type="entry name" value="Radical_SAM"/>
    <property type="match status" value="1"/>
</dbReference>
<dbReference type="SFLD" id="SFLDG01123">
    <property type="entry name" value="methyltransferase_(Class_B)"/>
    <property type="match status" value="1"/>
</dbReference>
<dbReference type="InterPro" id="IPR036724">
    <property type="entry name" value="Cobalamin-bd_sf"/>
</dbReference>
<dbReference type="Pfam" id="PF04055">
    <property type="entry name" value="Radical_SAM"/>
    <property type="match status" value="1"/>
</dbReference>
<evidence type="ECO:0000256" key="2">
    <source>
        <dbReference type="ARBA" id="ARBA00022603"/>
    </source>
</evidence>
<gene>
    <name evidence="10" type="ORF">GFER_05065</name>
</gene>
<keyword evidence="7" id="KW-0411">Iron-sulfur</keyword>
<dbReference type="InterPro" id="IPR006158">
    <property type="entry name" value="Cobalamin-bd"/>
</dbReference>
<evidence type="ECO:0000256" key="6">
    <source>
        <dbReference type="ARBA" id="ARBA00023004"/>
    </source>
</evidence>
<evidence type="ECO:0000313" key="10">
    <source>
        <dbReference type="EMBL" id="KIH77978.1"/>
    </source>
</evidence>
<dbReference type="SUPFAM" id="SSF52242">
    <property type="entry name" value="Cobalamin (vitamin B12)-binding domain"/>
    <property type="match status" value="1"/>
</dbReference>
<dbReference type="Gene3D" id="3.40.50.280">
    <property type="entry name" value="Cobalamin-binding domain"/>
    <property type="match status" value="1"/>
</dbReference>
<keyword evidence="2" id="KW-0489">Methyltransferase</keyword>
<evidence type="ECO:0000256" key="3">
    <source>
        <dbReference type="ARBA" id="ARBA00022679"/>
    </source>
</evidence>
<evidence type="ECO:0000256" key="1">
    <source>
        <dbReference type="ARBA" id="ARBA00001966"/>
    </source>
</evidence>
<keyword evidence="6" id="KW-0408">Iron</keyword>
<feature type="domain" description="B12-binding" evidence="8">
    <location>
        <begin position="1"/>
        <end position="132"/>
    </location>
</feature>
<dbReference type="InterPro" id="IPR006638">
    <property type="entry name" value="Elp3/MiaA/NifB-like_rSAM"/>
</dbReference>
<sequence length="582" mass="65979">MKVALIGAELEENLGLRYMATSLEAAGHEALILPFNEEADIAQVVRRIQEEQPQIAGLSMVFTGRAREFCRLAEALRSAGFAGHLTAGGHFAALNCRQLLEDFSAFDSVALGEGEELICALAAQLDDLSGLPGFCYRAADGSIAVNPGKGNPDNLDALPFPRRTEFHEYFGQPIASILSSRGCWRECAFCSIDAWYRSGGGRKFRIRSVENIVAEMTRLYHEHGIRIFNFQDDNFFLPDPKQALARFQALRDGLRVNGVEKIAIAVKARPDSINREALDVLDELGIFRVFLGVENASQRGLDNLNRKNTVAQIENALRILNDYDLHVAYNLLMFEPDTNMEDIHINLRFMERHVDNPFNFCRAEAYAYTGLEKKLRDDGILAGDYFGFDYRIKDARVECFHKIANYAFFDRNFSDYGLHYFNMEVDFSYLLLRRFFADRISEELRAEVRAFIKETNIDTYRHLCRIYDLVQAIDPADRLAVNDAMRSLRRSVDERGVALRAQGERILARLQATYEGHTAPVHTPVAYGEQNLASLLDGLLLRSGEEAEADYSFETDGAFNFFGALKRPIPYDQFKSRLDNNR</sequence>
<dbReference type="GO" id="GO:0031419">
    <property type="term" value="F:cobalamin binding"/>
    <property type="evidence" value="ECO:0007669"/>
    <property type="project" value="InterPro"/>
</dbReference>
<dbReference type="GO" id="GO:0046872">
    <property type="term" value="F:metal ion binding"/>
    <property type="evidence" value="ECO:0007669"/>
    <property type="project" value="UniProtKB-KW"/>
</dbReference>
<dbReference type="GO" id="GO:0005829">
    <property type="term" value="C:cytosol"/>
    <property type="evidence" value="ECO:0007669"/>
    <property type="project" value="TreeGrafter"/>
</dbReference>
<evidence type="ECO:0000313" key="11">
    <source>
        <dbReference type="Proteomes" id="UP000035068"/>
    </source>
</evidence>
<proteinExistence type="predicted"/>
<evidence type="ECO:0000256" key="4">
    <source>
        <dbReference type="ARBA" id="ARBA00022691"/>
    </source>
</evidence>
<reference evidence="10 11" key="1">
    <citation type="submission" date="2014-12" db="EMBL/GenBank/DDBJ databases">
        <title>Genomes of Geoalkalibacter ferrihydriticus and Geoalkalibacter subterraneus, two haloalkaliphilic metal-reducing members of the Geobacteraceae.</title>
        <authorList>
            <person name="Badalamenti J.P."/>
            <person name="Torres C.I."/>
            <person name="Krajmalnik-Brown R."/>
            <person name="Bond D.R."/>
        </authorList>
    </citation>
    <scope>NUCLEOTIDE SEQUENCE [LARGE SCALE GENOMIC DNA]</scope>
    <source>
        <strain evidence="10 11">DSM 17813</strain>
    </source>
</reference>
<dbReference type="SUPFAM" id="SSF102114">
    <property type="entry name" value="Radical SAM enzymes"/>
    <property type="match status" value="1"/>
</dbReference>
<keyword evidence="4" id="KW-0949">S-adenosyl-L-methionine</keyword>
<dbReference type="InterPro" id="IPR034466">
    <property type="entry name" value="Methyltransferase_Class_B"/>
</dbReference>
<organism evidence="10 11">
    <name type="scientific">Geoalkalibacter ferrihydriticus DSM 17813</name>
    <dbReference type="NCBI Taxonomy" id="1121915"/>
    <lineage>
        <taxon>Bacteria</taxon>
        <taxon>Pseudomonadati</taxon>
        <taxon>Thermodesulfobacteriota</taxon>
        <taxon>Desulfuromonadia</taxon>
        <taxon>Desulfuromonadales</taxon>
        <taxon>Geoalkalibacteraceae</taxon>
        <taxon>Geoalkalibacter</taxon>
    </lineage>
</organism>
<dbReference type="Pfam" id="PF02310">
    <property type="entry name" value="B12-binding"/>
    <property type="match status" value="1"/>
</dbReference>
<dbReference type="InterPro" id="IPR058240">
    <property type="entry name" value="rSAM_sf"/>
</dbReference>
<dbReference type="PROSITE" id="PS51332">
    <property type="entry name" value="B12_BINDING"/>
    <property type="match status" value="1"/>
</dbReference>
<protein>
    <submittedName>
        <fullName evidence="10">Uncharacterized protein</fullName>
    </submittedName>
</protein>
<dbReference type="AlphaFoldDB" id="A0A0C2EH34"/>
<comment type="cofactor">
    <cofactor evidence="1">
        <name>[4Fe-4S] cluster</name>
        <dbReference type="ChEBI" id="CHEBI:49883"/>
    </cofactor>
</comment>